<reference evidence="11" key="2">
    <citation type="submission" date="2025-09" db="UniProtKB">
        <authorList>
            <consortium name="Ensembl"/>
        </authorList>
    </citation>
    <scope>IDENTIFICATION</scope>
</reference>
<dbReference type="SUPFAM" id="SSF57850">
    <property type="entry name" value="RING/U-box"/>
    <property type="match status" value="1"/>
</dbReference>
<keyword evidence="12" id="KW-1185">Reference proteome</keyword>
<organism evidence="11 12">
    <name type="scientific">Naja naja</name>
    <name type="common">Indian cobra</name>
    <dbReference type="NCBI Taxonomy" id="35670"/>
    <lineage>
        <taxon>Eukaryota</taxon>
        <taxon>Metazoa</taxon>
        <taxon>Chordata</taxon>
        <taxon>Craniata</taxon>
        <taxon>Vertebrata</taxon>
        <taxon>Euteleostomi</taxon>
        <taxon>Lepidosauria</taxon>
        <taxon>Squamata</taxon>
        <taxon>Bifurcata</taxon>
        <taxon>Unidentata</taxon>
        <taxon>Episquamata</taxon>
        <taxon>Toxicofera</taxon>
        <taxon>Serpentes</taxon>
        <taxon>Colubroidea</taxon>
        <taxon>Elapidae</taxon>
        <taxon>Elapinae</taxon>
        <taxon>Naja</taxon>
    </lineage>
</organism>
<feature type="domain" description="B30.2/SPRY" evidence="10">
    <location>
        <begin position="302"/>
        <end position="500"/>
    </location>
</feature>
<accession>A0A8C7E5D9</accession>
<proteinExistence type="inferred from homology"/>
<dbReference type="InterPro" id="IPR003879">
    <property type="entry name" value="Butyrophylin_SPRY"/>
</dbReference>
<dbReference type="SUPFAM" id="SSF49899">
    <property type="entry name" value="Concanavalin A-like lectins/glucanases"/>
    <property type="match status" value="1"/>
</dbReference>
<evidence type="ECO:0000259" key="9">
    <source>
        <dbReference type="PROSITE" id="PS50089"/>
    </source>
</evidence>
<dbReference type="GO" id="GO:0008270">
    <property type="term" value="F:zinc ion binding"/>
    <property type="evidence" value="ECO:0007669"/>
    <property type="project" value="UniProtKB-KW"/>
</dbReference>
<comment type="function">
    <text evidence="6">Neurotoxin that produces dose-dependent hypolocomotion and hyperalgesia in mice. May directly act on the central nervous system, as it is 6500-fold more potent when administered intracerebroventricularly than intraperitoneal.</text>
</comment>
<dbReference type="OrthoDB" id="128536at2759"/>
<dbReference type="FunFam" id="2.60.120.920:FF:000004">
    <property type="entry name" value="Butyrophilin subfamily 1 member A1"/>
    <property type="match status" value="1"/>
</dbReference>
<dbReference type="InterPro" id="IPR043136">
    <property type="entry name" value="B30.2/SPRY_sf"/>
</dbReference>
<dbReference type="Pfam" id="PF15227">
    <property type="entry name" value="zf-C3HC4_4"/>
    <property type="match status" value="1"/>
</dbReference>
<dbReference type="GeneTree" id="ENSGT00940000158537"/>
<evidence type="ECO:0000256" key="3">
    <source>
        <dbReference type="ARBA" id="ARBA00022723"/>
    </source>
</evidence>
<feature type="coiled-coil region" evidence="8">
    <location>
        <begin position="210"/>
        <end position="248"/>
    </location>
</feature>
<dbReference type="SMART" id="SM00184">
    <property type="entry name" value="RING"/>
    <property type="match status" value="1"/>
</dbReference>
<dbReference type="InterPro" id="IPR050143">
    <property type="entry name" value="TRIM/RBCC"/>
</dbReference>
<comment type="similarity">
    <text evidence="1">Belongs to the ohanin/vespryn family.</text>
</comment>
<dbReference type="CDD" id="cd13733">
    <property type="entry name" value="SPRY_PRY_C-I_1"/>
    <property type="match status" value="1"/>
</dbReference>
<dbReference type="Pfam" id="PF13765">
    <property type="entry name" value="PRY"/>
    <property type="match status" value="1"/>
</dbReference>
<reference evidence="11" key="1">
    <citation type="submission" date="2025-08" db="UniProtKB">
        <authorList>
            <consortium name="Ensembl"/>
        </authorList>
    </citation>
    <scope>IDENTIFICATION</scope>
</reference>
<evidence type="ECO:0000256" key="8">
    <source>
        <dbReference type="SAM" id="Coils"/>
    </source>
</evidence>
<dbReference type="AlphaFoldDB" id="A0A8C7E5D9"/>
<keyword evidence="2" id="KW-0528">Neurotoxin</keyword>
<keyword evidence="8" id="KW-0175">Coiled coil</keyword>
<evidence type="ECO:0000256" key="1">
    <source>
        <dbReference type="ARBA" id="ARBA00009651"/>
    </source>
</evidence>
<evidence type="ECO:0000259" key="10">
    <source>
        <dbReference type="PROSITE" id="PS50188"/>
    </source>
</evidence>
<dbReference type="PROSITE" id="PS50188">
    <property type="entry name" value="B302_SPRY"/>
    <property type="match status" value="1"/>
</dbReference>
<dbReference type="PROSITE" id="PS00518">
    <property type="entry name" value="ZF_RING_1"/>
    <property type="match status" value="1"/>
</dbReference>
<keyword evidence="2" id="KW-0800">Toxin</keyword>
<evidence type="ECO:0000313" key="11">
    <source>
        <dbReference type="Ensembl" id="ENSNNAP00000024869.1"/>
    </source>
</evidence>
<evidence type="ECO:0000313" key="12">
    <source>
        <dbReference type="Proteomes" id="UP000694559"/>
    </source>
</evidence>
<keyword evidence="3" id="KW-0479">Metal-binding</keyword>
<dbReference type="InterPro" id="IPR003877">
    <property type="entry name" value="SPRY_dom"/>
</dbReference>
<dbReference type="Gene3D" id="3.30.40.10">
    <property type="entry name" value="Zinc/RING finger domain, C3HC4 (zinc finger)"/>
    <property type="match status" value="1"/>
</dbReference>
<dbReference type="PROSITE" id="PS50089">
    <property type="entry name" value="ZF_RING_2"/>
    <property type="match status" value="1"/>
</dbReference>
<dbReference type="Ensembl" id="ENSNNAT00000026072.1">
    <property type="protein sequence ID" value="ENSNNAP00000024869.1"/>
    <property type="gene ID" value="ENSNNAG00000016298.1"/>
</dbReference>
<evidence type="ECO:0000256" key="6">
    <source>
        <dbReference type="ARBA" id="ARBA00034460"/>
    </source>
</evidence>
<evidence type="ECO:0000256" key="5">
    <source>
        <dbReference type="ARBA" id="ARBA00022833"/>
    </source>
</evidence>
<evidence type="ECO:0000256" key="4">
    <source>
        <dbReference type="ARBA" id="ARBA00022771"/>
    </source>
</evidence>
<dbReference type="Pfam" id="PF00622">
    <property type="entry name" value="SPRY"/>
    <property type="match status" value="1"/>
</dbReference>
<name>A0A8C7E5D9_NAJNA</name>
<dbReference type="PRINTS" id="PR01407">
    <property type="entry name" value="BUTYPHLNCDUF"/>
</dbReference>
<keyword evidence="5" id="KW-0862">Zinc</keyword>
<dbReference type="InterPro" id="IPR017907">
    <property type="entry name" value="Znf_RING_CS"/>
</dbReference>
<evidence type="ECO:0000256" key="2">
    <source>
        <dbReference type="ARBA" id="ARBA00022699"/>
    </source>
</evidence>
<dbReference type="Proteomes" id="UP000694559">
    <property type="component" value="Unplaced"/>
</dbReference>
<dbReference type="InterPro" id="IPR001841">
    <property type="entry name" value="Znf_RING"/>
</dbReference>
<dbReference type="Gene3D" id="2.60.120.920">
    <property type="match status" value="1"/>
</dbReference>
<dbReference type="InterPro" id="IPR006574">
    <property type="entry name" value="PRY"/>
</dbReference>
<dbReference type="SMART" id="SM00449">
    <property type="entry name" value="SPRY"/>
    <property type="match status" value="1"/>
</dbReference>
<dbReference type="OMA" id="ECLYPMF"/>
<evidence type="ECO:0008006" key="13">
    <source>
        <dbReference type="Google" id="ProtNLM"/>
    </source>
</evidence>
<sequence>MQGVASVGNPLKTIENSSEGMLRLVWDLRCSICLELFSDPVILECGHNYCQVCITRFWAEIPNNHEEDMPPTLPTCPECRREIPGGKYTPNRVLGQLAGKAQESLLGLPQKRGWGVKLFSKAPEGKTRNNRWKLTKERTNLELRRNFLTGRTINQGLLDKQYFLKAEMVGISHLPLPSPPEAQRLRLEQNVSAQFMELHQWLQEKESALIREIQREEKLLLSELDRNQRNSQEQIRTANEQIAKIQARLAMAPDSDSFLKVSAFLKPYLHFYESGEKVLSLHKASPLPVISRDFSLGQFKGPIQYMVWREMLLALRPFPFPVTLDPATNHPNLVLSKDLDIVRLEDNPEEVVPDGPERFSKTVCVLGAEGFTSGCHYWEVEVGNKTSWDIGVAKESVNRKEAKVTVKPSNGFWAIWLRNGSEYKALDSPSKQLFLKIKPQKVGVYLDYEGGQVSFYDADTMTHIYTFLDAFSECLYPMFSPGVNKDGLNGEPLCLLCPRI</sequence>
<evidence type="ECO:0000256" key="7">
    <source>
        <dbReference type="PROSITE-ProRule" id="PRU00175"/>
    </source>
</evidence>
<dbReference type="InterPro" id="IPR001870">
    <property type="entry name" value="B30.2/SPRY"/>
</dbReference>
<protein>
    <recommendedName>
        <fullName evidence="13">Zinc-binding protein A33-like</fullName>
    </recommendedName>
</protein>
<dbReference type="InterPro" id="IPR013320">
    <property type="entry name" value="ConA-like_dom_sf"/>
</dbReference>
<dbReference type="PANTHER" id="PTHR24103">
    <property type="entry name" value="E3 UBIQUITIN-PROTEIN LIGASE TRIM"/>
    <property type="match status" value="1"/>
</dbReference>
<dbReference type="InterPro" id="IPR013083">
    <property type="entry name" value="Znf_RING/FYVE/PHD"/>
</dbReference>
<feature type="domain" description="RING-type" evidence="9">
    <location>
        <begin position="30"/>
        <end position="80"/>
    </location>
</feature>
<dbReference type="SMART" id="SM00589">
    <property type="entry name" value="PRY"/>
    <property type="match status" value="1"/>
</dbReference>
<keyword evidence="4 7" id="KW-0863">Zinc-finger</keyword>